<evidence type="ECO:0000256" key="1">
    <source>
        <dbReference type="PROSITE-ProRule" id="PRU00285"/>
    </source>
</evidence>
<evidence type="ECO:0000259" key="3">
    <source>
        <dbReference type="PROSITE" id="PS01031"/>
    </source>
</evidence>
<comment type="similarity">
    <text evidence="1 2">Belongs to the small heat shock protein (HSP20) family.</text>
</comment>
<protein>
    <recommendedName>
        <fullName evidence="3">SHSP domain-containing protein</fullName>
    </recommendedName>
</protein>
<dbReference type="SUPFAM" id="SSF49764">
    <property type="entry name" value="HSP20-like chaperones"/>
    <property type="match status" value="1"/>
</dbReference>
<sequence length="168" mass="19483">MENRSLNVPEGNASYNIPVRISKTNVLNHEFNNIWKNFGNQMTRMQEEMSKFHDAIQNRLFASPHGFTTPLIQENGNQKQLSLRFDVSQYRPEEIEVRTENNHLLVHARHEENDGNRRVCREYNQQFLLPHGVSPEYVRSNLSADGVLTVEAPIPELPNGQHLAIWPK</sequence>
<name>A0ABD2MI84_9CUCU</name>
<dbReference type="CDD" id="cd06526">
    <property type="entry name" value="metazoan_ACD"/>
    <property type="match status" value="1"/>
</dbReference>
<accession>A0ABD2MI84</accession>
<dbReference type="InterPro" id="IPR002068">
    <property type="entry name" value="A-crystallin/Hsp20_dom"/>
</dbReference>
<gene>
    <name evidence="4" type="ORF">HHI36_010250</name>
</gene>
<dbReference type="PRINTS" id="PR00299">
    <property type="entry name" value="ACRYSTALLIN"/>
</dbReference>
<organism evidence="4 5">
    <name type="scientific">Cryptolaemus montrouzieri</name>
    <dbReference type="NCBI Taxonomy" id="559131"/>
    <lineage>
        <taxon>Eukaryota</taxon>
        <taxon>Metazoa</taxon>
        <taxon>Ecdysozoa</taxon>
        <taxon>Arthropoda</taxon>
        <taxon>Hexapoda</taxon>
        <taxon>Insecta</taxon>
        <taxon>Pterygota</taxon>
        <taxon>Neoptera</taxon>
        <taxon>Endopterygota</taxon>
        <taxon>Coleoptera</taxon>
        <taxon>Polyphaga</taxon>
        <taxon>Cucujiformia</taxon>
        <taxon>Coccinelloidea</taxon>
        <taxon>Coccinellidae</taxon>
        <taxon>Scymninae</taxon>
        <taxon>Scymnini</taxon>
        <taxon>Cryptolaemus</taxon>
    </lineage>
</organism>
<dbReference type="InterPro" id="IPR008978">
    <property type="entry name" value="HSP20-like_chaperone"/>
</dbReference>
<proteinExistence type="inferred from homology"/>
<dbReference type="PANTHER" id="PTHR45640">
    <property type="entry name" value="HEAT SHOCK PROTEIN HSP-12.2-RELATED"/>
    <property type="match status" value="1"/>
</dbReference>
<dbReference type="PROSITE" id="PS01031">
    <property type="entry name" value="SHSP"/>
    <property type="match status" value="1"/>
</dbReference>
<dbReference type="InterPro" id="IPR001436">
    <property type="entry name" value="Alpha-crystallin/sHSP_animal"/>
</dbReference>
<dbReference type="Gene3D" id="2.60.40.790">
    <property type="match status" value="1"/>
</dbReference>
<comment type="caution">
    <text evidence="4">The sequence shown here is derived from an EMBL/GenBank/DDBJ whole genome shotgun (WGS) entry which is preliminary data.</text>
</comment>
<evidence type="ECO:0000313" key="5">
    <source>
        <dbReference type="Proteomes" id="UP001516400"/>
    </source>
</evidence>
<keyword evidence="5" id="KW-1185">Reference proteome</keyword>
<dbReference type="GO" id="GO:0009408">
    <property type="term" value="P:response to heat"/>
    <property type="evidence" value="ECO:0007669"/>
    <property type="project" value="UniProtKB-ARBA"/>
</dbReference>
<evidence type="ECO:0000313" key="4">
    <source>
        <dbReference type="EMBL" id="KAL3266063.1"/>
    </source>
</evidence>
<dbReference type="Pfam" id="PF00011">
    <property type="entry name" value="HSP20"/>
    <property type="match status" value="1"/>
</dbReference>
<dbReference type="EMBL" id="JABFTP020000001">
    <property type="protein sequence ID" value="KAL3266063.1"/>
    <property type="molecule type" value="Genomic_DNA"/>
</dbReference>
<dbReference type="Proteomes" id="UP001516400">
    <property type="component" value="Unassembled WGS sequence"/>
</dbReference>
<dbReference type="PANTHER" id="PTHR45640:SF26">
    <property type="entry name" value="RE23625P"/>
    <property type="match status" value="1"/>
</dbReference>
<feature type="domain" description="SHSP" evidence="3">
    <location>
        <begin position="62"/>
        <end position="168"/>
    </location>
</feature>
<reference evidence="4 5" key="1">
    <citation type="journal article" date="2021" name="BMC Biol.">
        <title>Horizontally acquired antibacterial genes associated with adaptive radiation of ladybird beetles.</title>
        <authorList>
            <person name="Li H.S."/>
            <person name="Tang X.F."/>
            <person name="Huang Y.H."/>
            <person name="Xu Z.Y."/>
            <person name="Chen M.L."/>
            <person name="Du X.Y."/>
            <person name="Qiu B.Y."/>
            <person name="Chen P.T."/>
            <person name="Zhang W."/>
            <person name="Slipinski A."/>
            <person name="Escalona H.E."/>
            <person name="Waterhouse R.M."/>
            <person name="Zwick A."/>
            <person name="Pang H."/>
        </authorList>
    </citation>
    <scope>NUCLEOTIDE SEQUENCE [LARGE SCALE GENOMIC DNA]</scope>
    <source>
        <strain evidence="4">SYSU2018</strain>
    </source>
</reference>
<evidence type="ECO:0000256" key="2">
    <source>
        <dbReference type="RuleBase" id="RU003616"/>
    </source>
</evidence>
<dbReference type="AlphaFoldDB" id="A0ABD2MI84"/>